<feature type="compositionally biased region" description="Polar residues" evidence="8">
    <location>
        <begin position="1"/>
        <end position="11"/>
    </location>
</feature>
<keyword evidence="5 6" id="KW-0131">Cell cycle</keyword>
<feature type="compositionally biased region" description="Polar residues" evidence="8">
    <location>
        <begin position="179"/>
        <end position="200"/>
    </location>
</feature>
<dbReference type="InterPro" id="IPR026003">
    <property type="entry name" value="Cohesin_HEAT"/>
</dbReference>
<feature type="compositionally biased region" description="Basic and acidic residues" evidence="8">
    <location>
        <begin position="249"/>
        <end position="259"/>
    </location>
</feature>
<feature type="compositionally biased region" description="Basic residues" evidence="8">
    <location>
        <begin position="1806"/>
        <end position="1824"/>
    </location>
</feature>
<evidence type="ECO:0000313" key="11">
    <source>
        <dbReference type="Proteomes" id="UP000002668"/>
    </source>
</evidence>
<dbReference type="FunCoup" id="E4ZRL0">
    <property type="interactions" value="194"/>
</dbReference>
<evidence type="ECO:0000313" key="10">
    <source>
        <dbReference type="EMBL" id="CBX93857.1"/>
    </source>
</evidence>
<dbReference type="Pfam" id="PF12830">
    <property type="entry name" value="Nipped-B_C"/>
    <property type="match status" value="1"/>
</dbReference>
<sequence>MTDIQNGNWHNANGGGLPYRRPPTVDEALPYSPFTSIIPFSPDIIPFPSAEPPTPPSTLSPSQRNDAKKAVSILNDEIRGQSTAQHLHDTLQQLRELLDREKLPEYNFKPMPQTATPPPDSPRKGTDGSASNNAPKLSPFASMLLRQTNVSFTSSDIRSPHRPLKAQASVKHVSPSPQPHTAPQLQPATPNHQTFSQNGNLPFPSSAVSSAPSNTSARPVGPAVVIKPKHVLRDDYTRYDTITTSENLSQKKQDDHSKESGANALRPHEREIADRKIEELENLVMSLEDDRDDVDGSAHFVAVSTPEGDFKVLNNRSMESLTSQVTSVVNLGRLTALPVDLVMQIQSLTHPTIISTLKNGLFSQDDDAVELTRSIKTAETSLKAGRLILDMMIEGRDDYRLRREETIDVIIDLIKLVKDTCITPIVRAHRTGEAKDLFTAAWSEKKQLQAILRLCGSVLGRFATLIGKYNLPDRARNTLEYLNLELLVEQNSESERDSVFGIPRFERFRQRAMDVLAQIFAQHAEQRQSILNGIMSNLEKLPHKKASARQFQSVHEVPIMTISASFMRFVHVSATNRKVSVSTESVAQETHDDDCSDYEPGTTLSRPHKRNSGSRAVQIAHDLVVNASQIAAHIVMSLVARAKGVSKTGDKPFRNLLDLFVDDFCNVFGSPEWPAAALLLKSLLGQMQGLLQGNQSSVNDKDMALATMARIGCGIIDFKQSLRESKRKLDISQSNLSSRLDRLVDDAISEDVRERVNDVDLLAFGGPYRIVIESLGDYLDLKTSPDDPHLRSVSGCHISSWLSAINQAFPQQDEDQRPQAIKDVQSNLESMIMDPKWLSRKYFSHFDSVSDTESKLAAGIITLQSDVCRYLPHIITHMVMFTRDKDFPRLRTKGFTGLEQLIEKDPRVIDEHTVLGMLPSLRDSSPSVRDSTLKLIARCVELDPSLERHVLPAVLTMTTDDKPAPRKRAIKLAKDIYLGPTAKANKLKLAAALLPPSQDTEKIISELSRNILEEIWFTNADVNAITDDSKIKLHRVERANFMVDIITHLRGLPSAAYLEAFEKFLVYALSPESKNPAANLRLCKELVTDLVDGIISPESQAKKGSQARIMHTLSLFAKAKAKLFTTEQIQLLKLYIKDATTTEEIDLVQPTVIVLRHTLPSLPVTQHAFAEEVRITLLRNISKFAKHAATHPDMKNTLEDVVHCLWTISTMPGLGVEKIAIPVASVLCQLRPLQTWTKDQNAALGNRIPTYLILLGTFGKVCNFNQYADTFWEKLGLEARKHVHNKTFTEKQMEPFLKSKIPPSRLLLDTVRPFTMQQWDATIREHALWSLGGVCQQSPELFMRAEVEKVVKLIFINEDTDSLKRIALSFFRDYFTFAERRSESGAQIAIGKGAATGSARLETSFVANENDSATLHLAQNFLSNFVDTALKTNNELAELAASVVASISRQGLVHPKECGAALVALSTSRNKKIADLAATEHRRIHEKQESYLEKEYMQAIRMTFQYQRDVFDDPRGMLEVTYSAKLSKLFDALKAGAKATFKKFVTNFCKQVDFDFSRLDASGNLPEALLFARFCLENLAMLDFQSMDVLSVFLVAIEAIVFKTTGPVVALAIETEMPKQFISLQQPPTQDLHDEQMQDGNGFLAPMPLPDPAPPSSQLAPPAISDTRLRQITVACMILQMIWETRNFVRRCYNLQKLTGRIPQKDLIKEAKRNNLVSGKELWERLSTLLTALDTRDSMIKQCYDFADLLEVDREAKIGDEDVEDLGLGDGYETPSADAEDDGDAGTAPPSGRGRKRKNSASLHNTPKKARGRPAGAKSKKRSGRSPGGDGESE</sequence>
<comment type="subcellular location">
    <subcellularLocation>
        <location evidence="1 6">Nucleus</location>
    </subcellularLocation>
</comment>
<feature type="region of interest" description="Disordered" evidence="8">
    <location>
        <begin position="590"/>
        <end position="611"/>
    </location>
</feature>
<dbReference type="InterPro" id="IPR016024">
    <property type="entry name" value="ARM-type_fold"/>
</dbReference>
<dbReference type="eggNOG" id="KOG1020">
    <property type="taxonomic scope" value="Eukaryota"/>
</dbReference>
<dbReference type="Proteomes" id="UP000002668">
    <property type="component" value="Genome"/>
</dbReference>
<dbReference type="OrthoDB" id="418242at2759"/>
<dbReference type="PANTHER" id="PTHR21704">
    <property type="entry name" value="NIPPED-B-LIKE PROTEIN DELANGIN SCC2-RELATED"/>
    <property type="match status" value="1"/>
</dbReference>
<keyword evidence="4 6" id="KW-0539">Nucleus</keyword>
<dbReference type="OMA" id="GSTDWPA"/>
<dbReference type="InterPro" id="IPR011989">
    <property type="entry name" value="ARM-like"/>
</dbReference>
<keyword evidence="7" id="KW-0175">Coiled coil</keyword>
<keyword evidence="11" id="KW-1185">Reference proteome</keyword>
<dbReference type="GO" id="GO:0140588">
    <property type="term" value="P:chromatin looping"/>
    <property type="evidence" value="ECO:0007669"/>
    <property type="project" value="InterPro"/>
</dbReference>
<dbReference type="GO" id="GO:0003682">
    <property type="term" value="F:chromatin binding"/>
    <property type="evidence" value="ECO:0007669"/>
    <property type="project" value="TreeGrafter"/>
</dbReference>
<protein>
    <recommendedName>
        <fullName evidence="6">Sister chromatid cohesion protein</fullName>
    </recommendedName>
</protein>
<dbReference type="GO" id="GO:0061775">
    <property type="term" value="F:cohesin loader activity"/>
    <property type="evidence" value="ECO:0007669"/>
    <property type="project" value="InterPro"/>
</dbReference>
<feature type="region of interest" description="Disordered" evidence="8">
    <location>
        <begin position="44"/>
        <end position="68"/>
    </location>
</feature>
<dbReference type="GO" id="GO:1990414">
    <property type="term" value="P:replication-born double-strand break repair via sister chromatid exchange"/>
    <property type="evidence" value="ECO:0007669"/>
    <property type="project" value="TreeGrafter"/>
</dbReference>
<dbReference type="VEuPathDB" id="FungiDB:LEMA_P035310.1"/>
<gene>
    <name evidence="10" type="ORF">LEMA_P035310.1</name>
</gene>
<dbReference type="GO" id="GO:0090694">
    <property type="term" value="C:Scc2-Scc4 cohesin loading complex"/>
    <property type="evidence" value="ECO:0007669"/>
    <property type="project" value="TreeGrafter"/>
</dbReference>
<evidence type="ECO:0000256" key="2">
    <source>
        <dbReference type="ARBA" id="ARBA00009252"/>
    </source>
</evidence>
<name>E4ZRL0_LEPMJ</name>
<reference evidence="11" key="1">
    <citation type="journal article" date="2011" name="Nat. Commun.">
        <title>Effector diversification within compartments of the Leptosphaeria maculans genome affected by Repeat-Induced Point mutations.</title>
        <authorList>
            <person name="Rouxel T."/>
            <person name="Grandaubert J."/>
            <person name="Hane J.K."/>
            <person name="Hoede C."/>
            <person name="van de Wouw A.P."/>
            <person name="Couloux A."/>
            <person name="Dominguez V."/>
            <person name="Anthouard V."/>
            <person name="Bally P."/>
            <person name="Bourras S."/>
            <person name="Cozijnsen A.J."/>
            <person name="Ciuffetti L.M."/>
            <person name="Degrave A."/>
            <person name="Dilmaghani A."/>
            <person name="Duret L."/>
            <person name="Fudal I."/>
            <person name="Goodwin S.B."/>
            <person name="Gout L."/>
            <person name="Glaser N."/>
            <person name="Linglin J."/>
            <person name="Kema G.H.J."/>
            <person name="Lapalu N."/>
            <person name="Lawrence C.B."/>
            <person name="May K."/>
            <person name="Meyer M."/>
            <person name="Ollivier B."/>
            <person name="Poulain J."/>
            <person name="Schoch C.L."/>
            <person name="Simon A."/>
            <person name="Spatafora J.W."/>
            <person name="Stachowiak A."/>
            <person name="Turgeon B.G."/>
            <person name="Tyler B.M."/>
            <person name="Vincent D."/>
            <person name="Weissenbach J."/>
            <person name="Amselem J."/>
            <person name="Quesneville H."/>
            <person name="Oliver R.P."/>
            <person name="Wincker P."/>
            <person name="Balesdent M.-H."/>
            <person name="Howlett B.J."/>
        </authorList>
    </citation>
    <scope>NUCLEOTIDE SEQUENCE [LARGE SCALE GENOMIC DNA]</scope>
    <source>
        <strain evidence="11">JN3 / isolate v23.1.3 / race Av1-4-5-6-7-8</strain>
    </source>
</reference>
<dbReference type="InterPro" id="IPR024986">
    <property type="entry name" value="Nipped-B_C"/>
</dbReference>
<feature type="region of interest" description="Disordered" evidence="8">
    <location>
        <begin position="1763"/>
        <end position="1834"/>
    </location>
</feature>
<evidence type="ECO:0000256" key="4">
    <source>
        <dbReference type="ARBA" id="ARBA00023242"/>
    </source>
</evidence>
<evidence type="ECO:0000259" key="9">
    <source>
        <dbReference type="Pfam" id="PF12830"/>
    </source>
</evidence>
<dbReference type="GO" id="GO:0071169">
    <property type="term" value="P:establishment of protein localization to chromatin"/>
    <property type="evidence" value="ECO:0007669"/>
    <property type="project" value="TreeGrafter"/>
</dbReference>
<feature type="compositionally biased region" description="Pro residues" evidence="8">
    <location>
        <begin position="49"/>
        <end position="58"/>
    </location>
</feature>
<dbReference type="PANTHER" id="PTHR21704:SF18">
    <property type="entry name" value="NIPPED-B-LIKE PROTEIN"/>
    <property type="match status" value="1"/>
</dbReference>
<feature type="region of interest" description="Disordered" evidence="8">
    <location>
        <begin position="152"/>
        <end position="222"/>
    </location>
</feature>
<accession>E4ZRL0</accession>
<dbReference type="GO" id="GO:0010468">
    <property type="term" value="P:regulation of gene expression"/>
    <property type="evidence" value="ECO:0007669"/>
    <property type="project" value="InterPro"/>
</dbReference>
<dbReference type="CDD" id="cd23958">
    <property type="entry name" value="SCC2"/>
    <property type="match status" value="1"/>
</dbReference>
<dbReference type="STRING" id="985895.E4ZRL0"/>
<feature type="region of interest" description="Disordered" evidence="8">
    <location>
        <begin position="1"/>
        <end position="21"/>
    </location>
</feature>
<feature type="region of interest" description="Disordered" evidence="8">
    <location>
        <begin position="243"/>
        <end position="265"/>
    </location>
</feature>
<evidence type="ECO:0000256" key="7">
    <source>
        <dbReference type="SAM" id="Coils"/>
    </source>
</evidence>
<feature type="compositionally biased region" description="Low complexity" evidence="8">
    <location>
        <begin position="202"/>
        <end position="217"/>
    </location>
</feature>
<feature type="region of interest" description="Disordered" evidence="8">
    <location>
        <begin position="104"/>
        <end position="139"/>
    </location>
</feature>
<dbReference type="GO" id="GO:0034087">
    <property type="term" value="P:establishment of mitotic sister chromatid cohesion"/>
    <property type="evidence" value="ECO:0007669"/>
    <property type="project" value="TreeGrafter"/>
</dbReference>
<dbReference type="SUPFAM" id="SSF48371">
    <property type="entry name" value="ARM repeat"/>
    <property type="match status" value="1"/>
</dbReference>
<evidence type="ECO:0000256" key="6">
    <source>
        <dbReference type="RuleBase" id="RU364107"/>
    </source>
</evidence>
<evidence type="ECO:0000256" key="1">
    <source>
        <dbReference type="ARBA" id="ARBA00004123"/>
    </source>
</evidence>
<evidence type="ECO:0000256" key="3">
    <source>
        <dbReference type="ARBA" id="ARBA00022737"/>
    </source>
</evidence>
<dbReference type="EMBL" id="FP929116">
    <property type="protein sequence ID" value="CBX93857.1"/>
    <property type="molecule type" value="Genomic_DNA"/>
</dbReference>
<evidence type="ECO:0000256" key="5">
    <source>
        <dbReference type="ARBA" id="ARBA00023306"/>
    </source>
</evidence>
<dbReference type="InParanoid" id="E4ZRL0"/>
<evidence type="ECO:0000256" key="8">
    <source>
        <dbReference type="SAM" id="MobiDB-lite"/>
    </source>
</evidence>
<dbReference type="Pfam" id="PF12765">
    <property type="entry name" value="Cohesin_HEAT"/>
    <property type="match status" value="1"/>
</dbReference>
<dbReference type="Gene3D" id="1.25.10.10">
    <property type="entry name" value="Leucine-rich Repeat Variant"/>
    <property type="match status" value="1"/>
</dbReference>
<proteinExistence type="inferred from homology"/>
<feature type="domain" description="Sister chromatid cohesion C-terminal" evidence="9">
    <location>
        <begin position="1416"/>
        <end position="1599"/>
    </location>
</feature>
<comment type="similarity">
    <text evidence="2 6">Belongs to the SCC2/Nipped-B family.</text>
</comment>
<organism evidence="11">
    <name type="scientific">Leptosphaeria maculans (strain JN3 / isolate v23.1.3 / race Av1-4-5-6-7-8)</name>
    <name type="common">Blackleg fungus</name>
    <name type="synonym">Phoma lingam</name>
    <dbReference type="NCBI Taxonomy" id="985895"/>
    <lineage>
        <taxon>Eukaryota</taxon>
        <taxon>Fungi</taxon>
        <taxon>Dikarya</taxon>
        <taxon>Ascomycota</taxon>
        <taxon>Pezizomycotina</taxon>
        <taxon>Dothideomycetes</taxon>
        <taxon>Pleosporomycetidae</taxon>
        <taxon>Pleosporales</taxon>
        <taxon>Pleosporineae</taxon>
        <taxon>Leptosphaeriaceae</taxon>
        <taxon>Plenodomus</taxon>
        <taxon>Plenodomus lingam/Leptosphaeria maculans species complex</taxon>
    </lineage>
</organism>
<keyword evidence="3 6" id="KW-0677">Repeat</keyword>
<feature type="coiled-coil region" evidence="7">
    <location>
        <begin position="270"/>
        <end position="297"/>
    </location>
</feature>
<dbReference type="InterPro" id="IPR033031">
    <property type="entry name" value="Scc2/Nipped-B"/>
</dbReference>
<dbReference type="HOGENOM" id="CLU_000901_0_0_1"/>